<proteinExistence type="inferred from homology"/>
<evidence type="ECO:0000313" key="4">
    <source>
        <dbReference type="Proteomes" id="UP000234335"/>
    </source>
</evidence>
<evidence type="ECO:0000256" key="2">
    <source>
        <dbReference type="ARBA" id="ARBA00022649"/>
    </source>
</evidence>
<keyword evidence="2" id="KW-1277">Toxin-antitoxin system</keyword>
<dbReference type="EMBL" id="PKGS01000001">
    <property type="protein sequence ID" value="PKZ17626.1"/>
    <property type="molecule type" value="Genomic_DNA"/>
</dbReference>
<reference evidence="3 4" key="1">
    <citation type="submission" date="2017-12" db="EMBL/GenBank/DDBJ databases">
        <title>Phylogenetic diversity of female urinary microbiome.</title>
        <authorList>
            <person name="Thomas-White K."/>
            <person name="Wolfe A.J."/>
        </authorList>
    </citation>
    <scope>NUCLEOTIDE SEQUENCE [LARGE SCALE GENOMIC DNA]</scope>
    <source>
        <strain evidence="3 4">UMB0119</strain>
    </source>
</reference>
<comment type="caution">
    <text evidence="3">The sequence shown here is derived from an EMBL/GenBank/DDBJ whole genome shotgun (WGS) entry which is preliminary data.</text>
</comment>
<protein>
    <submittedName>
        <fullName evidence="3">Type II toxin-antitoxin system antitoxin, RelB/DinJ family</fullName>
    </submittedName>
</protein>
<dbReference type="RefSeq" id="WP_101539785.1">
    <property type="nucleotide sequence ID" value="NZ_PKGS01000001.1"/>
</dbReference>
<dbReference type="Proteomes" id="UP000234335">
    <property type="component" value="Unassembled WGS sequence"/>
</dbReference>
<name>A0A2I1MBW9_9FIRM</name>
<gene>
    <name evidence="3" type="ORF">CYJ34_02655</name>
</gene>
<dbReference type="NCBIfam" id="TIGR02384">
    <property type="entry name" value="RelB_DinJ"/>
    <property type="match status" value="1"/>
</dbReference>
<comment type="similarity">
    <text evidence="1">Belongs to the RelB/DinJ antitoxin family.</text>
</comment>
<accession>A0A2I1MBW9</accession>
<dbReference type="PANTHER" id="PTHR38781">
    <property type="entry name" value="ANTITOXIN DINJ-RELATED"/>
    <property type="match status" value="1"/>
</dbReference>
<organism evidence="3 4">
    <name type="scientific">Anaerococcus octavius</name>
    <dbReference type="NCBI Taxonomy" id="54007"/>
    <lineage>
        <taxon>Bacteria</taxon>
        <taxon>Bacillati</taxon>
        <taxon>Bacillota</taxon>
        <taxon>Tissierellia</taxon>
        <taxon>Tissierellales</taxon>
        <taxon>Peptoniphilaceae</taxon>
        <taxon>Anaerococcus</taxon>
    </lineage>
</organism>
<dbReference type="GO" id="GO:0006351">
    <property type="term" value="P:DNA-templated transcription"/>
    <property type="evidence" value="ECO:0007669"/>
    <property type="project" value="TreeGrafter"/>
</dbReference>
<sequence length="64" mass="7316">METTNVNFRLDKQTKKEAEELFEDLGLNMTTALTMFVKASIREQGIPFEVRRDIPNAETIAAIE</sequence>
<evidence type="ECO:0000256" key="1">
    <source>
        <dbReference type="ARBA" id="ARBA00010562"/>
    </source>
</evidence>
<dbReference type="Pfam" id="PF04221">
    <property type="entry name" value="RelB"/>
    <property type="match status" value="1"/>
</dbReference>
<keyword evidence="4" id="KW-1185">Reference proteome</keyword>
<dbReference type="GO" id="GO:0006355">
    <property type="term" value="P:regulation of DNA-templated transcription"/>
    <property type="evidence" value="ECO:0007669"/>
    <property type="project" value="InterPro"/>
</dbReference>
<dbReference type="InterPro" id="IPR013321">
    <property type="entry name" value="Arc_rbn_hlx_hlx"/>
</dbReference>
<dbReference type="AlphaFoldDB" id="A0A2I1MBW9"/>
<evidence type="ECO:0000313" key="3">
    <source>
        <dbReference type="EMBL" id="PKZ17626.1"/>
    </source>
</evidence>
<dbReference type="PANTHER" id="PTHR38781:SF1">
    <property type="entry name" value="ANTITOXIN DINJ-RELATED"/>
    <property type="match status" value="1"/>
</dbReference>
<dbReference type="Gene3D" id="1.10.1220.10">
    <property type="entry name" value="Met repressor-like"/>
    <property type="match status" value="1"/>
</dbReference>
<dbReference type="InterPro" id="IPR007337">
    <property type="entry name" value="RelB/DinJ"/>
</dbReference>